<comment type="caution">
    <text evidence="8">The sequence shown here is derived from an EMBL/GenBank/DDBJ whole genome shotgun (WGS) entry which is preliminary data.</text>
</comment>
<dbReference type="InterPro" id="IPR004391">
    <property type="entry name" value="Glu_race"/>
</dbReference>
<feature type="active site" description="Proton donor/acceptor" evidence="7">
    <location>
        <position position="81"/>
    </location>
</feature>
<feature type="active site" description="Proton donor/acceptor" evidence="7">
    <location>
        <position position="194"/>
    </location>
</feature>
<protein>
    <recommendedName>
        <fullName evidence="2 7">Glutamate racemase</fullName>
        <ecNumber evidence="2 7">5.1.1.3</ecNumber>
    </recommendedName>
</protein>
<keyword evidence="4 7" id="KW-0573">Peptidoglycan synthesis</keyword>
<dbReference type="PANTHER" id="PTHR21198:SF2">
    <property type="entry name" value="GLUTAMATE RACEMASE"/>
    <property type="match status" value="1"/>
</dbReference>
<evidence type="ECO:0000256" key="5">
    <source>
        <dbReference type="ARBA" id="ARBA00023235"/>
    </source>
</evidence>
<dbReference type="EC" id="5.1.1.3" evidence="2 7"/>
<feature type="binding site" evidence="7">
    <location>
        <begin position="82"/>
        <end position="83"/>
    </location>
    <ligand>
        <name>substrate</name>
    </ligand>
</feature>
<feature type="binding site" evidence="7">
    <location>
        <begin position="18"/>
        <end position="19"/>
    </location>
    <ligand>
        <name>substrate</name>
    </ligand>
</feature>
<dbReference type="Proteomes" id="UP001597197">
    <property type="component" value="Unassembled WGS sequence"/>
</dbReference>
<keyword evidence="6 7" id="KW-0961">Cell wall biogenesis/degradation</keyword>
<dbReference type="PANTHER" id="PTHR21198">
    <property type="entry name" value="GLUTAMATE RACEMASE"/>
    <property type="match status" value="1"/>
</dbReference>
<evidence type="ECO:0000256" key="1">
    <source>
        <dbReference type="ARBA" id="ARBA00001602"/>
    </source>
</evidence>
<feature type="binding site" evidence="7">
    <location>
        <begin position="195"/>
        <end position="196"/>
    </location>
    <ligand>
        <name>substrate</name>
    </ligand>
</feature>
<dbReference type="InterPro" id="IPR015942">
    <property type="entry name" value="Asp/Glu/hydantoin_racemase"/>
</dbReference>
<feature type="binding site" evidence="7">
    <location>
        <begin position="50"/>
        <end position="51"/>
    </location>
    <ligand>
        <name>substrate</name>
    </ligand>
</feature>
<accession>A0ABW4QZR9</accession>
<dbReference type="HAMAP" id="MF_00258">
    <property type="entry name" value="Glu_racemase"/>
    <property type="match status" value="1"/>
</dbReference>
<evidence type="ECO:0000256" key="7">
    <source>
        <dbReference type="HAMAP-Rule" id="MF_00258"/>
    </source>
</evidence>
<dbReference type="NCBIfam" id="TIGR00067">
    <property type="entry name" value="glut_race"/>
    <property type="match status" value="1"/>
</dbReference>
<dbReference type="Gene3D" id="3.40.50.1860">
    <property type="match status" value="2"/>
</dbReference>
<reference evidence="9" key="1">
    <citation type="journal article" date="2019" name="Int. J. Syst. Evol. Microbiol.">
        <title>The Global Catalogue of Microorganisms (GCM) 10K type strain sequencing project: providing services to taxonomists for standard genome sequencing and annotation.</title>
        <authorList>
            <consortium name="The Broad Institute Genomics Platform"/>
            <consortium name="The Broad Institute Genome Sequencing Center for Infectious Disease"/>
            <person name="Wu L."/>
            <person name="Ma J."/>
        </authorList>
    </citation>
    <scope>NUCLEOTIDE SEQUENCE [LARGE SCALE GENOMIC DNA]</scope>
    <source>
        <strain evidence="9">CGMCC 1.15795</strain>
    </source>
</reference>
<proteinExistence type="inferred from homology"/>
<dbReference type="GO" id="GO:0008881">
    <property type="term" value="F:glutamate racemase activity"/>
    <property type="evidence" value="ECO:0007669"/>
    <property type="project" value="UniProtKB-EC"/>
</dbReference>
<sequence>MTTTAATAGAARPIGIFDSGIGGLTVARAVAQRLPHERLVYFGDTAHLPYGEKSTAAIQAYSIKICDVLLRQHCKLILIACNSASAAAYELVREYVGSKAVVVGMIDPVVQHVGQHYAGRPVGLIGTKQTVGSNIYRKKIDQLDLGVDLHALATPLLVPMIEEGFFNGRVSEEIIRAYLDHPTLHGIDALLLACTHFPLIKPQMEAHYQGRVAVLDPSDVVAATVAEALATRQLLAPPTETAPAHHFYVSDFTRSFEESTRIFFGQEVQLEHYPLWE</sequence>
<comment type="pathway">
    <text evidence="7">Cell wall biogenesis; peptidoglycan biosynthesis.</text>
</comment>
<dbReference type="SUPFAM" id="SSF53681">
    <property type="entry name" value="Aspartate/glutamate racemase"/>
    <property type="match status" value="2"/>
</dbReference>
<comment type="function">
    <text evidence="7">Provides the (R)-glutamate required for cell wall biosynthesis.</text>
</comment>
<evidence type="ECO:0000256" key="2">
    <source>
        <dbReference type="ARBA" id="ARBA00013090"/>
    </source>
</evidence>
<dbReference type="PROSITE" id="PS00924">
    <property type="entry name" value="ASP_GLU_RACEMASE_2"/>
    <property type="match status" value="1"/>
</dbReference>
<evidence type="ECO:0000256" key="3">
    <source>
        <dbReference type="ARBA" id="ARBA00022960"/>
    </source>
</evidence>
<comment type="similarity">
    <text evidence="7">Belongs to the aspartate/glutamate racemases family.</text>
</comment>
<organism evidence="8 9">
    <name type="scientific">Hymenobacter bucti</name>
    <dbReference type="NCBI Taxonomy" id="1844114"/>
    <lineage>
        <taxon>Bacteria</taxon>
        <taxon>Pseudomonadati</taxon>
        <taxon>Bacteroidota</taxon>
        <taxon>Cytophagia</taxon>
        <taxon>Cytophagales</taxon>
        <taxon>Hymenobacteraceae</taxon>
        <taxon>Hymenobacter</taxon>
    </lineage>
</organism>
<evidence type="ECO:0000256" key="6">
    <source>
        <dbReference type="ARBA" id="ARBA00023316"/>
    </source>
</evidence>
<dbReference type="InterPro" id="IPR001920">
    <property type="entry name" value="Asp/Glu_race"/>
</dbReference>
<comment type="catalytic activity">
    <reaction evidence="1 7">
        <text>L-glutamate = D-glutamate</text>
        <dbReference type="Rhea" id="RHEA:12813"/>
        <dbReference type="ChEBI" id="CHEBI:29985"/>
        <dbReference type="ChEBI" id="CHEBI:29986"/>
        <dbReference type="EC" id="5.1.1.3"/>
    </reaction>
</comment>
<keyword evidence="3 7" id="KW-0133">Cell shape</keyword>
<keyword evidence="5 7" id="KW-0413">Isomerase</keyword>
<dbReference type="EMBL" id="JBHUFD010000018">
    <property type="protein sequence ID" value="MFD1874631.1"/>
    <property type="molecule type" value="Genomic_DNA"/>
</dbReference>
<gene>
    <name evidence="7 8" type="primary">murI</name>
    <name evidence="8" type="ORF">ACFSDX_19495</name>
</gene>
<keyword evidence="9" id="KW-1185">Reference proteome</keyword>
<name>A0ABW4QZR9_9BACT</name>
<evidence type="ECO:0000313" key="8">
    <source>
        <dbReference type="EMBL" id="MFD1874631.1"/>
    </source>
</evidence>
<evidence type="ECO:0000256" key="4">
    <source>
        <dbReference type="ARBA" id="ARBA00022984"/>
    </source>
</evidence>
<evidence type="ECO:0000313" key="9">
    <source>
        <dbReference type="Proteomes" id="UP001597197"/>
    </source>
</evidence>
<dbReference type="InterPro" id="IPR033134">
    <property type="entry name" value="Asp/Glu_racemase_AS_2"/>
</dbReference>
<dbReference type="RefSeq" id="WP_382316604.1">
    <property type="nucleotide sequence ID" value="NZ_JBHUFD010000018.1"/>
</dbReference>
<dbReference type="Pfam" id="PF01177">
    <property type="entry name" value="Asp_Glu_race"/>
    <property type="match status" value="1"/>
</dbReference>